<dbReference type="EMBL" id="VTOW01000002">
    <property type="protein sequence ID" value="NKE71582.1"/>
    <property type="molecule type" value="Genomic_DNA"/>
</dbReference>
<dbReference type="Proteomes" id="UP000534783">
    <property type="component" value="Unassembled WGS sequence"/>
</dbReference>
<accession>A0A7X6DQQ4</accession>
<dbReference type="SUPFAM" id="SSF56925">
    <property type="entry name" value="OMPA-like"/>
    <property type="match status" value="1"/>
</dbReference>
<feature type="signal peptide" evidence="2">
    <location>
        <begin position="1"/>
        <end position="25"/>
    </location>
</feature>
<dbReference type="InterPro" id="IPR011250">
    <property type="entry name" value="OMP/PagP_B-barrel"/>
</dbReference>
<protein>
    <submittedName>
        <fullName evidence="4">Outer membrane beta-barrel protein</fullName>
    </submittedName>
</protein>
<evidence type="ECO:0000313" key="4">
    <source>
        <dbReference type="EMBL" id="NKE71582.1"/>
    </source>
</evidence>
<evidence type="ECO:0000313" key="5">
    <source>
        <dbReference type="Proteomes" id="UP000534783"/>
    </source>
</evidence>
<sequence>MKWLGLKTGLWLIAFILTGALSAHAQDREDERAWFVPEIANVGAGVHGGFLSSRDGDGGEGFAGAHLRFRVLSFMGLEVSAGTLEETFLNESIVLSEIPLSVSGLIYPVGAPFTVLPWPVTPYLIGGVTWVYFRTDFEKGLATPPTNLQNVSPLEHDVAPGWHAGGGFDIGITENVTFSVEYRATFWDFRENIDNAAVRAALPDLETNNYTVRGALTFLFH</sequence>
<evidence type="ECO:0000256" key="1">
    <source>
        <dbReference type="ARBA" id="ARBA00022729"/>
    </source>
</evidence>
<dbReference type="AlphaFoldDB" id="A0A7X6DQQ4"/>
<name>A0A7X6DQQ4_9BACT</name>
<dbReference type="InterPro" id="IPR027385">
    <property type="entry name" value="Beta-barrel_OMP"/>
</dbReference>
<reference evidence="4 5" key="1">
    <citation type="journal article" date="2020" name="Nature">
        <title>Bacterial chemolithoautotrophy via manganese oxidation.</title>
        <authorList>
            <person name="Yu H."/>
            <person name="Leadbetter J.R."/>
        </authorList>
    </citation>
    <scope>NUCLEOTIDE SEQUENCE [LARGE SCALE GENOMIC DNA]</scope>
    <source>
        <strain evidence="4 5">Mn-1</strain>
    </source>
</reference>
<feature type="domain" description="Outer membrane protein beta-barrel" evidence="3">
    <location>
        <begin position="14"/>
        <end position="196"/>
    </location>
</feature>
<gene>
    <name evidence="4" type="ORF">MNODULE_12610</name>
</gene>
<keyword evidence="1 2" id="KW-0732">Signal</keyword>
<feature type="chain" id="PRO_5030694285" evidence="2">
    <location>
        <begin position="26"/>
        <end position="221"/>
    </location>
</feature>
<keyword evidence="5" id="KW-1185">Reference proteome</keyword>
<dbReference type="Gene3D" id="2.40.160.20">
    <property type="match status" value="1"/>
</dbReference>
<proteinExistence type="predicted"/>
<dbReference type="Pfam" id="PF13505">
    <property type="entry name" value="OMP_b-brl"/>
    <property type="match status" value="1"/>
</dbReference>
<evidence type="ECO:0000259" key="3">
    <source>
        <dbReference type="Pfam" id="PF13505"/>
    </source>
</evidence>
<evidence type="ECO:0000256" key="2">
    <source>
        <dbReference type="SAM" id="SignalP"/>
    </source>
</evidence>
<dbReference type="RefSeq" id="WP_168060346.1">
    <property type="nucleotide sequence ID" value="NZ_VTOW01000002.1"/>
</dbReference>
<comment type="caution">
    <text evidence="4">The sequence shown here is derived from an EMBL/GenBank/DDBJ whole genome shotgun (WGS) entry which is preliminary data.</text>
</comment>
<organism evidence="4 5">
    <name type="scientific">Candidatus Manganitrophus noduliformans</name>
    <dbReference type="NCBI Taxonomy" id="2606439"/>
    <lineage>
        <taxon>Bacteria</taxon>
        <taxon>Pseudomonadati</taxon>
        <taxon>Nitrospirota</taxon>
        <taxon>Nitrospiria</taxon>
        <taxon>Candidatus Troglogloeales</taxon>
        <taxon>Candidatus Manganitrophaceae</taxon>
        <taxon>Candidatus Manganitrophus</taxon>
    </lineage>
</organism>